<dbReference type="RefSeq" id="WP_306073187.1">
    <property type="nucleotide sequence ID" value="NZ_JAROBZ020000001.1"/>
</dbReference>
<protein>
    <recommendedName>
        <fullName evidence="3">DUF3990 domain-containing protein</fullName>
    </recommendedName>
</protein>
<sequence>MIVYHGSIKNFQNFTKETVVQNLGNDINTIGFWFTSDIHTAKPFAIGSETVIEKSKSEFWENGESKIIQYEKPVSGFIYKVYIDEPNLKIFESNTVDSYNLFMGERDLFCDYLGAKKRNVTWKDGAILLNKEEANTAFRKSLIKQGYEGLLIKKALIHNMMTDLYCIFSEDSLLITEVIPLDDLNK</sequence>
<dbReference type="Proteomes" id="UP001241748">
    <property type="component" value="Unassembled WGS sequence"/>
</dbReference>
<evidence type="ECO:0000313" key="1">
    <source>
        <dbReference type="EMBL" id="MFB3168228.1"/>
    </source>
</evidence>
<proteinExistence type="predicted"/>
<evidence type="ECO:0000313" key="2">
    <source>
        <dbReference type="Proteomes" id="UP001241748"/>
    </source>
</evidence>
<name>A0ABV4YUJ0_9BACI</name>
<comment type="caution">
    <text evidence="1">The sequence shown here is derived from an EMBL/GenBank/DDBJ whole genome shotgun (WGS) entry which is preliminary data.</text>
</comment>
<gene>
    <name evidence="1" type="ORF">P5G62_014015</name>
</gene>
<reference evidence="1 2" key="1">
    <citation type="submission" date="2024-05" db="EMBL/GenBank/DDBJ databases">
        <authorList>
            <person name="Venkateswaran K."/>
        </authorList>
    </citation>
    <scope>NUCLEOTIDE SEQUENCE [LARGE SCALE GENOMIC DNA]</scope>
    <source>
        <strain evidence="1 2">179-C4-2-HS</strain>
    </source>
</reference>
<evidence type="ECO:0008006" key="3">
    <source>
        <dbReference type="Google" id="ProtNLM"/>
    </source>
</evidence>
<keyword evidence="2" id="KW-1185">Reference proteome</keyword>
<accession>A0ABV4YUJ0</accession>
<dbReference type="EMBL" id="JAROBZ020000001">
    <property type="protein sequence ID" value="MFB3168228.1"/>
    <property type="molecule type" value="Genomic_DNA"/>
</dbReference>
<organism evidence="1 2">
    <name type="scientific">Neobacillus driksii</name>
    <dbReference type="NCBI Taxonomy" id="3035913"/>
    <lineage>
        <taxon>Bacteria</taxon>
        <taxon>Bacillati</taxon>
        <taxon>Bacillota</taxon>
        <taxon>Bacilli</taxon>
        <taxon>Bacillales</taxon>
        <taxon>Bacillaceae</taxon>
        <taxon>Neobacillus</taxon>
    </lineage>
</organism>